<feature type="domain" description="Helicase C-terminal" evidence="7">
    <location>
        <begin position="246"/>
        <end position="426"/>
    </location>
</feature>
<feature type="domain" description="Helicase ATP-binding" evidence="6">
    <location>
        <begin position="53"/>
        <end position="218"/>
    </location>
</feature>
<name>A0ABM7NT35_9VIRU</name>
<dbReference type="RefSeq" id="YP_010841948.1">
    <property type="nucleotide sequence ID" value="NC_079139.1"/>
</dbReference>
<reference evidence="8 9" key="1">
    <citation type="submission" date="2021-02" db="EMBL/GenBank/DDBJ databases">
        <title>Cotonvirus japonicus, which uses Golgi apparatus of host cells for its virion factory, phylogenetically links tailed tupanvirus and icosahedral mimivirus.</title>
        <authorList>
            <person name="Takahashi H."/>
            <person name="Fukaya S."/>
            <person name="Song C."/>
            <person name="Murata K."/>
            <person name="Takemura M."/>
        </authorList>
    </citation>
    <scope>NUCLEOTIDE SEQUENCE [LARGE SCALE GENOMIC DNA]</scope>
</reference>
<dbReference type="Proteomes" id="UP001321479">
    <property type="component" value="Segment"/>
</dbReference>
<dbReference type="Gene3D" id="3.40.50.300">
    <property type="entry name" value="P-loop containing nucleotide triphosphate hydrolases"/>
    <property type="match status" value="2"/>
</dbReference>
<sequence length="672" mass="76713">MSNHLNFSDKIGILDPKGINLNPLNNEPYSDRYKSLAQTWSTYPAYLNADKILDAISDNQVVFLIIGTGGAKTLIAPKLALHYTNYEGVIAVTLPKKIITLSAATYSAEISDIELGTSIGYVYKGDKKTINDENKLIYMTDGYLVMEFVRDPLLSKYKIIIIDEAHERRVQIDLLMLFLKNILRSGKRPDLKVIIMSATIDGEKYQQYFNGVTSTIVSVSGQPNHPIDVHFLDKPATSYMKDGLELIEDLIHREIKKDMLFFITTSSEALQLCRTIRPKYPRVYCVEVYSDMDKNLKIYATSSEEYLKLGNYDQKLVMATNVAESSLTIDGLEYVIDSGYELYSRFDPKCYGQVLEKRLITKAQALQRRGRVGRIRPGVCYHLLTKQEFNDLEDYPTPDILRQDITMDIIKITQITESKTLDESLDMLNQLMDPPKKSFVDSAINILESYNIINANNILTKTGSIITQFSSLPINRVLFLIYAFELQCAREASIIISMIEILNGKVVNLFYKSDTICESNCEKQSAQQLVNKLAQKRGDHFTFLKIYQEFNDAPDQKAWARKYGVRLETLYNIKNTANQYFYKVLNASRTPPMSRISTTDAKTNILQALKRSHHHLTASKLKPVTCDITGSISRDSMVNQTYKRKDLINKTFIYDELTNVNGKWEFKTITII</sequence>
<evidence type="ECO:0000256" key="1">
    <source>
        <dbReference type="ARBA" id="ARBA00008792"/>
    </source>
</evidence>
<comment type="similarity">
    <text evidence="1">Belongs to the DEAD box helicase family. DEAH subfamily.</text>
</comment>
<keyword evidence="2" id="KW-0547">Nucleotide-binding</keyword>
<dbReference type="InterPro" id="IPR011545">
    <property type="entry name" value="DEAD/DEAH_box_helicase_dom"/>
</dbReference>
<dbReference type="EMBL" id="AP024483">
    <property type="protein sequence ID" value="BCS83340.1"/>
    <property type="molecule type" value="Genomic_DNA"/>
</dbReference>
<keyword evidence="5" id="KW-0067">ATP-binding</keyword>
<dbReference type="InterPro" id="IPR001650">
    <property type="entry name" value="Helicase_C-like"/>
</dbReference>
<evidence type="ECO:0000256" key="4">
    <source>
        <dbReference type="ARBA" id="ARBA00022806"/>
    </source>
</evidence>
<protein>
    <submittedName>
        <fullName evidence="8">ATP-dependent RNA helicase</fullName>
    </submittedName>
</protein>
<dbReference type="GO" id="GO:0004386">
    <property type="term" value="F:helicase activity"/>
    <property type="evidence" value="ECO:0007669"/>
    <property type="project" value="UniProtKB-KW"/>
</dbReference>
<evidence type="ECO:0000256" key="3">
    <source>
        <dbReference type="ARBA" id="ARBA00022801"/>
    </source>
</evidence>
<dbReference type="GeneID" id="80558545"/>
<dbReference type="PROSITE" id="PS51194">
    <property type="entry name" value="HELICASE_CTER"/>
    <property type="match status" value="1"/>
</dbReference>
<evidence type="ECO:0000256" key="5">
    <source>
        <dbReference type="ARBA" id="ARBA00022840"/>
    </source>
</evidence>
<dbReference type="SMART" id="SM00490">
    <property type="entry name" value="HELICc"/>
    <property type="match status" value="1"/>
</dbReference>
<keyword evidence="9" id="KW-1185">Reference proteome</keyword>
<organism evidence="8 9">
    <name type="scientific">Cotonvirus japonicus</name>
    <dbReference type="NCBI Taxonomy" id="2811091"/>
    <lineage>
        <taxon>Viruses</taxon>
        <taxon>Varidnaviria</taxon>
        <taxon>Bamfordvirae</taxon>
        <taxon>Nucleocytoviricota</taxon>
        <taxon>Megaviricetes</taxon>
        <taxon>Imitervirales</taxon>
        <taxon>Mimiviridae</taxon>
        <taxon>Megamimivirinae</taxon>
        <taxon>Cotonvirus</taxon>
        <taxon>Cotonvirus japonicum</taxon>
    </lineage>
</organism>
<dbReference type="SUPFAM" id="SSF52540">
    <property type="entry name" value="P-loop containing nucleoside triphosphate hydrolases"/>
    <property type="match status" value="1"/>
</dbReference>
<dbReference type="PANTHER" id="PTHR18934">
    <property type="entry name" value="ATP-DEPENDENT RNA HELICASE"/>
    <property type="match status" value="1"/>
</dbReference>
<dbReference type="CDD" id="cd18791">
    <property type="entry name" value="SF2_C_RHA"/>
    <property type="match status" value="1"/>
</dbReference>
<dbReference type="CDD" id="cd17917">
    <property type="entry name" value="DEXHc_RHA-like"/>
    <property type="match status" value="1"/>
</dbReference>
<evidence type="ECO:0000313" key="9">
    <source>
        <dbReference type="Proteomes" id="UP001321479"/>
    </source>
</evidence>
<dbReference type="Pfam" id="PF00271">
    <property type="entry name" value="Helicase_C"/>
    <property type="match status" value="1"/>
</dbReference>
<dbReference type="InterPro" id="IPR027417">
    <property type="entry name" value="P-loop_NTPase"/>
</dbReference>
<evidence type="ECO:0000313" key="8">
    <source>
        <dbReference type="EMBL" id="BCS83340.1"/>
    </source>
</evidence>
<dbReference type="InterPro" id="IPR014001">
    <property type="entry name" value="Helicase_ATP-bd"/>
</dbReference>
<evidence type="ECO:0000259" key="6">
    <source>
        <dbReference type="PROSITE" id="PS51192"/>
    </source>
</evidence>
<evidence type="ECO:0000259" key="7">
    <source>
        <dbReference type="PROSITE" id="PS51194"/>
    </source>
</evidence>
<dbReference type="PANTHER" id="PTHR18934:SF99">
    <property type="entry name" value="ATP-DEPENDENT RNA HELICASE DHX37-RELATED"/>
    <property type="match status" value="1"/>
</dbReference>
<proteinExistence type="inferred from homology"/>
<dbReference type="PROSITE" id="PS51192">
    <property type="entry name" value="HELICASE_ATP_BIND_1"/>
    <property type="match status" value="1"/>
</dbReference>
<dbReference type="Gene3D" id="1.20.120.1080">
    <property type="match status" value="1"/>
</dbReference>
<accession>A0ABM7NT35</accession>
<evidence type="ECO:0000256" key="2">
    <source>
        <dbReference type="ARBA" id="ARBA00022741"/>
    </source>
</evidence>
<keyword evidence="4 8" id="KW-0347">Helicase</keyword>
<dbReference type="SMART" id="SM00487">
    <property type="entry name" value="DEXDc"/>
    <property type="match status" value="1"/>
</dbReference>
<dbReference type="Pfam" id="PF00270">
    <property type="entry name" value="DEAD"/>
    <property type="match status" value="1"/>
</dbReference>
<keyword evidence="3" id="KW-0378">Hydrolase</keyword>